<evidence type="ECO:0000256" key="5">
    <source>
        <dbReference type="RuleBase" id="RU363122"/>
    </source>
</evidence>
<comment type="subcellular location">
    <subcellularLocation>
        <location evidence="1 5">Membrane</location>
        <topology evidence="1 5">Multi-pass membrane protein</topology>
    </subcellularLocation>
</comment>
<organism evidence="9">
    <name type="scientific">Schistosoma curassoni</name>
    <dbReference type="NCBI Taxonomy" id="6186"/>
    <lineage>
        <taxon>Eukaryota</taxon>
        <taxon>Metazoa</taxon>
        <taxon>Spiralia</taxon>
        <taxon>Lophotrochozoa</taxon>
        <taxon>Platyhelminthes</taxon>
        <taxon>Trematoda</taxon>
        <taxon>Digenea</taxon>
        <taxon>Strigeidida</taxon>
        <taxon>Schistosomatoidea</taxon>
        <taxon>Schistosomatidae</taxon>
        <taxon>Schistosoma</taxon>
    </lineage>
</organism>
<keyword evidence="6" id="KW-0175">Coiled coil</keyword>
<keyword evidence="3 5" id="KW-1133">Transmembrane helix</keyword>
<feature type="coiled-coil region" evidence="6">
    <location>
        <begin position="78"/>
        <end position="105"/>
    </location>
</feature>
<dbReference type="Proteomes" id="UP000279833">
    <property type="component" value="Unassembled WGS sequence"/>
</dbReference>
<gene>
    <name evidence="7" type="ORF">SCUD_LOCUS7063</name>
</gene>
<keyword evidence="4 5" id="KW-0472">Membrane</keyword>
<reference evidence="7 8" key="2">
    <citation type="submission" date="2018-11" db="EMBL/GenBank/DDBJ databases">
        <authorList>
            <consortium name="Pathogen Informatics"/>
        </authorList>
    </citation>
    <scope>NUCLEOTIDE SEQUENCE [LARGE SCALE GENOMIC DNA]</scope>
    <source>
        <strain evidence="7">Dakar</strain>
        <strain evidence="8">Dakar, Senegal</strain>
    </source>
</reference>
<evidence type="ECO:0000313" key="8">
    <source>
        <dbReference type="Proteomes" id="UP000279833"/>
    </source>
</evidence>
<evidence type="ECO:0000256" key="2">
    <source>
        <dbReference type="ARBA" id="ARBA00022692"/>
    </source>
</evidence>
<dbReference type="GO" id="GO:0015031">
    <property type="term" value="P:protein transport"/>
    <property type="evidence" value="ECO:0007669"/>
    <property type="project" value="InterPro"/>
</dbReference>
<comment type="caution">
    <text evidence="5">Lacks conserved residue(s) required for the propagation of feature annotation.</text>
</comment>
<evidence type="ECO:0000313" key="7">
    <source>
        <dbReference type="EMBL" id="VDP24742.1"/>
    </source>
</evidence>
<dbReference type="Pfam" id="PF04144">
    <property type="entry name" value="SCAMP"/>
    <property type="match status" value="2"/>
</dbReference>
<feature type="transmembrane region" description="Helical" evidence="5">
    <location>
        <begin position="154"/>
        <end position="174"/>
    </location>
</feature>
<keyword evidence="5" id="KW-0813">Transport</keyword>
<feature type="transmembrane region" description="Helical" evidence="5">
    <location>
        <begin position="190"/>
        <end position="211"/>
    </location>
</feature>
<keyword evidence="8" id="KW-1185">Reference proteome</keyword>
<dbReference type="EMBL" id="UZAK01032241">
    <property type="protein sequence ID" value="VDP24742.1"/>
    <property type="molecule type" value="Genomic_DNA"/>
</dbReference>
<dbReference type="InterPro" id="IPR007273">
    <property type="entry name" value="SCAMP"/>
</dbReference>
<dbReference type="PANTHER" id="PTHR10687:SF2">
    <property type="entry name" value="SECRETORY CARRIER-ASSOCIATED MEMBRANE PROTEIN"/>
    <property type="match status" value="1"/>
</dbReference>
<keyword evidence="2 5" id="KW-0812">Transmembrane</keyword>
<accession>A0A183JWG8</accession>
<sequence length="291" mass="32447">MGSSILKEQMAYGPIVDHRLPWDYIFLQYESLTPETNESSSDNRNKNYVFDIPPPPIPPTEMYSPYSKATAGGGNESVLALERRQAELEARAAELDRREKEQQARVNTIHSGPSPHNWPPFPPFCPCKPCVRQDFENDIPFDCRWMAKMGYGIWLGYAILLIFNMFGALGYFIVGNGAAEGPLFDSSANYLLFFLFFSGQTVIILIQCLGIDYLGSCGWINGIKTMTRNDGVGVLMLLIATIFSILAGFCSFLLFKVHRYYRSSGASLHKAKLEMANAGVFERSGGFGAMP</sequence>
<feature type="transmembrane region" description="Helical" evidence="5">
    <location>
        <begin position="232"/>
        <end position="255"/>
    </location>
</feature>
<dbReference type="GO" id="GO:0032588">
    <property type="term" value="C:trans-Golgi network membrane"/>
    <property type="evidence" value="ECO:0007669"/>
    <property type="project" value="TreeGrafter"/>
</dbReference>
<evidence type="ECO:0000256" key="1">
    <source>
        <dbReference type="ARBA" id="ARBA00004141"/>
    </source>
</evidence>
<dbReference type="GO" id="GO:0055038">
    <property type="term" value="C:recycling endosome membrane"/>
    <property type="evidence" value="ECO:0007669"/>
    <property type="project" value="TreeGrafter"/>
</dbReference>
<evidence type="ECO:0000313" key="9">
    <source>
        <dbReference type="WBParaSite" id="SCUD_0000706301-mRNA-1"/>
    </source>
</evidence>
<reference evidence="9" key="1">
    <citation type="submission" date="2016-06" db="UniProtKB">
        <authorList>
            <consortium name="WormBaseParasite"/>
        </authorList>
    </citation>
    <scope>IDENTIFICATION</scope>
</reference>
<name>A0A183JWG8_9TREM</name>
<evidence type="ECO:0000256" key="4">
    <source>
        <dbReference type="ARBA" id="ARBA00023136"/>
    </source>
</evidence>
<evidence type="ECO:0000256" key="6">
    <source>
        <dbReference type="SAM" id="Coils"/>
    </source>
</evidence>
<evidence type="ECO:0000256" key="3">
    <source>
        <dbReference type="ARBA" id="ARBA00022989"/>
    </source>
</evidence>
<dbReference type="AlphaFoldDB" id="A0A183JWG8"/>
<dbReference type="PANTHER" id="PTHR10687">
    <property type="entry name" value="SECRETORY CARRIER-ASSOCIATED MEMBRANE PROTEIN SCAMP"/>
    <property type="match status" value="1"/>
</dbReference>
<dbReference type="WBParaSite" id="SCUD_0000706301-mRNA-1">
    <property type="protein sequence ID" value="SCUD_0000706301-mRNA-1"/>
    <property type="gene ID" value="SCUD_0000706301"/>
</dbReference>
<proteinExistence type="inferred from homology"/>
<comment type="similarity">
    <text evidence="5">Belongs to the SCAMP family.</text>
</comment>
<protein>
    <recommendedName>
        <fullName evidence="5">Secretory carrier-associated membrane protein</fullName>
        <shortName evidence="5">Secretory carrier membrane protein</shortName>
    </recommendedName>
</protein>